<dbReference type="Pfam" id="PF20720">
    <property type="entry name" value="nSTAND3"/>
    <property type="match status" value="1"/>
</dbReference>
<evidence type="ECO:0000313" key="3">
    <source>
        <dbReference type="Proteomes" id="UP000307507"/>
    </source>
</evidence>
<protein>
    <recommendedName>
        <fullName evidence="1">Novel STAND NTPase 3 domain-containing protein</fullName>
    </recommendedName>
</protein>
<dbReference type="InterPro" id="IPR027417">
    <property type="entry name" value="P-loop_NTPase"/>
</dbReference>
<proteinExistence type="predicted"/>
<dbReference type="Proteomes" id="UP000307507">
    <property type="component" value="Unassembled WGS sequence"/>
</dbReference>
<name>A0A4S4A317_9FLAO</name>
<dbReference type="Gene3D" id="3.40.50.300">
    <property type="entry name" value="P-loop containing nucleotide triphosphate hydrolases"/>
    <property type="match status" value="1"/>
</dbReference>
<comment type="caution">
    <text evidence="2">The sequence shown here is derived from an EMBL/GenBank/DDBJ whole genome shotgun (WGS) entry which is preliminary data.</text>
</comment>
<dbReference type="SUPFAM" id="SSF52540">
    <property type="entry name" value="P-loop containing nucleoside triphosphate hydrolases"/>
    <property type="match status" value="1"/>
</dbReference>
<evidence type="ECO:0000259" key="1">
    <source>
        <dbReference type="Pfam" id="PF20720"/>
    </source>
</evidence>
<dbReference type="RefSeq" id="WP_136401327.1">
    <property type="nucleotide sequence ID" value="NZ_SSNZ01000001.1"/>
</dbReference>
<sequence>MEAGKNIISSSTINTEGGDFINGDNNFIQKIIINLENKEARLRGIIEQTKNVLNKIQSDISGIQLKRNLINLSVTDLINENQFIFIDGEAGSGKSAYAKQILESLDDTCVISFAADQFLKSSLINTLHEISVDLSIQEIFSEFKEFSNQLIYIDSFEKLLEGDAEAFRELIAILRENKNIKLIISCRSYALEILKFNYFDKQLLQNNSTVVNVPQLTDEELSYFVENIPELNSIVHNVNLLEIIRIPKYLALSQKLISIPHNDLSEIDIVTFKNKLWKNIVGGTNGLLEQKRQNTFINLAVKRAKNLTLLTSANEFDSEIVYALKADNILFEENDLFAPSHDIFEDWGLIKYINSLKVDNPKNDNFYKALSNEPAIRRGFRLWVESKIEESESWIYNFVVETINNNSIENHWKDEVLIAVIKSNLCGKFFTEHREELLDDNLRLLKKIIHLLKISGKDFNQSPNNKGWDVVIKFLYEKIEVLTEIYTQILRFLYDWENILYYGKITTPDTPQYVGKIVYKILESFDEGVDWMNAGESNSLTEKGIKLLYQLAEYIPDEIKILLDNLFVKDEEENYKIRDKKRTQIKYALSHFHSGTLPRFFPEELIALANLKWKYKKVKSKSRFGFEHSSYGIDHHFGLRDKHDLSYFPQSAYQTFVFKLLKFHPWKALGFIIEFTNYCTEHYVKSDFLKDDGFARTSDDISTVDILYNKTNYSIYGSAYLWLINRGGQITVPNLLQSVVVALERYLYELGKIESEKIDEIIQSFFDQIYTKSNSVVLISVLASIAQAYPKKAGNKFLPLLTDKHFFEWESQRWIGEYSAGSLLGLPNASWEADLCDDERKEALKWEHRQKYHKGLNGFLIQYQLFYGNLNGELFEMFDHLENKHSKEDVYFLKLLSEIDGRKQKVEEVEHDGKRVIQIAPNYSLDNALESEMKKNEEQGKFRDEYSRYSLWVSQTFLKKSEENKTYEYWKECLEYSKNVDTSKLTLIDSFPIGTLATLGLDLFSEKLNNEEFEFCVHTILEIAQKLYERKKRERYDFENLDFSLSIYDNDSVYGSLPKLLLFKNRLSDDQIDKIRGLLFLFVRDFHTDLDIHLKHLYYSFKKYVWNADYQFAYNSFIGLLLYAEFNKKHPHHFQYSEQQLDEIQTEEKKILDFIENNFDEYEFSDLSYSKYSYWDLDKATHIFPIYEEYNFSYSYLKAVFNAHMESYSLEEDGYRSTNYYKIGLTIRETIIDFLFEIPFNKNTNSFFEFIIDTGANYDSSKRKSHYAIEYIENIVEWMYYKIDSNHGVEAMLNNFWNFWNTLYDKINSGLYLFSKEFLFYGNYWKSEAEDWFVLQHDNQADIYLKKICKLDYINIKALMQLLSGIGFQSLNPQAIKILTKHLKSDTKQLLSVNYYYGEKLIMRCFKNKLKEIKEDDSLLEEFLWFLNLMINLGSSKAYYIRENLILYKRSK</sequence>
<organism evidence="2 3">
    <name type="scientific">Flavobacterium supellecticarium</name>
    <dbReference type="NCBI Taxonomy" id="2565924"/>
    <lineage>
        <taxon>Bacteria</taxon>
        <taxon>Pseudomonadati</taxon>
        <taxon>Bacteroidota</taxon>
        <taxon>Flavobacteriia</taxon>
        <taxon>Flavobacteriales</taxon>
        <taxon>Flavobacteriaceae</taxon>
        <taxon>Flavobacterium</taxon>
    </lineage>
</organism>
<dbReference type="OrthoDB" id="779537at2"/>
<feature type="domain" description="Novel STAND NTPase 3" evidence="1">
    <location>
        <begin position="75"/>
        <end position="220"/>
    </location>
</feature>
<keyword evidence="3" id="KW-1185">Reference proteome</keyword>
<dbReference type="EMBL" id="SSNZ01000001">
    <property type="protein sequence ID" value="THF52802.1"/>
    <property type="molecule type" value="Genomic_DNA"/>
</dbReference>
<accession>A0A4S4A317</accession>
<gene>
    <name evidence="2" type="ORF">E6C50_00900</name>
</gene>
<dbReference type="InterPro" id="IPR049050">
    <property type="entry name" value="nSTAND3"/>
</dbReference>
<evidence type="ECO:0000313" key="2">
    <source>
        <dbReference type="EMBL" id="THF52802.1"/>
    </source>
</evidence>
<reference evidence="2 3" key="1">
    <citation type="submission" date="2019-04" db="EMBL/GenBank/DDBJ databases">
        <title>Flavobacterium sp. nov. isolated from construction timber.</title>
        <authorList>
            <person name="Lin S.-Y."/>
            <person name="Chang C.-T."/>
            <person name="Young C.-C."/>
        </authorList>
    </citation>
    <scope>NUCLEOTIDE SEQUENCE [LARGE SCALE GENOMIC DNA]</scope>
    <source>
        <strain evidence="2 3">CC-CTC003</strain>
    </source>
</reference>